<dbReference type="Gene3D" id="3.40.640.10">
    <property type="entry name" value="Type I PLP-dependent aspartate aminotransferase-like (Major domain)"/>
    <property type="match status" value="1"/>
</dbReference>
<dbReference type="InterPro" id="IPR001279">
    <property type="entry name" value="Metallo-B-lactamas"/>
</dbReference>
<dbReference type="CDD" id="cd00158">
    <property type="entry name" value="RHOD"/>
    <property type="match status" value="1"/>
</dbReference>
<dbReference type="Gene3D" id="3.40.250.10">
    <property type="entry name" value="Rhodanese-like domain"/>
    <property type="match status" value="1"/>
</dbReference>
<dbReference type="GO" id="GO:0031071">
    <property type="term" value="F:cysteine desulfurase activity"/>
    <property type="evidence" value="ECO:0007669"/>
    <property type="project" value="UniProtKB-EC"/>
</dbReference>
<comment type="similarity">
    <text evidence="2">Belongs to the class-V pyridoxal-phosphate-dependent aminotransferase family. NifS/IscS subfamily.</text>
</comment>
<dbReference type="SUPFAM" id="SSF56281">
    <property type="entry name" value="Metallo-hydrolase/oxidoreductase"/>
    <property type="match status" value="1"/>
</dbReference>
<evidence type="ECO:0000259" key="10">
    <source>
        <dbReference type="PROSITE" id="PS50206"/>
    </source>
</evidence>
<dbReference type="PANTHER" id="PTHR11601">
    <property type="entry name" value="CYSTEINE DESULFURYLASE FAMILY MEMBER"/>
    <property type="match status" value="1"/>
</dbReference>
<name>A0AAW8NSV0_9GAMM</name>
<dbReference type="InterPro" id="IPR020578">
    <property type="entry name" value="Aminotrans_V_PyrdxlP_BS"/>
</dbReference>
<dbReference type="GO" id="GO:0046872">
    <property type="term" value="F:metal ion binding"/>
    <property type="evidence" value="ECO:0007669"/>
    <property type="project" value="UniProtKB-KW"/>
</dbReference>
<dbReference type="InterPro" id="IPR036873">
    <property type="entry name" value="Rhodanese-like_dom_sf"/>
</dbReference>
<protein>
    <recommendedName>
        <fullName evidence="3">cysteine desulfurase</fullName>
        <ecNumber evidence="3">2.8.1.7</ecNumber>
    </recommendedName>
</protein>
<keyword evidence="7" id="KW-0411">Iron-sulfur</keyword>
<evidence type="ECO:0000256" key="4">
    <source>
        <dbReference type="ARBA" id="ARBA00022723"/>
    </source>
</evidence>
<dbReference type="AlphaFoldDB" id="A0AAW8NSV0"/>
<reference evidence="11" key="2">
    <citation type="submission" date="2022-11" db="EMBL/GenBank/DDBJ databases">
        <title>Prophages regulate Shewanella fidelis motility and biofilm formation: implications for gut colonization dynamics in Ciona robusta.</title>
        <authorList>
            <person name="Natarajan O."/>
            <person name="Gibboney S.L."/>
            <person name="Young M.N."/>
            <person name="Lim S.J."/>
            <person name="Pluta N."/>
            <person name="Atkinson C.G.F."/>
            <person name="Leigh B.A."/>
            <person name="Liberti A."/>
            <person name="Kees E."/>
            <person name="Breitbart M."/>
            <person name="Gralnick J."/>
            <person name="Dishaw L.J."/>
        </authorList>
    </citation>
    <scope>NUCLEOTIDE SEQUENCE</scope>
    <source>
        <strain evidence="11">3313</strain>
    </source>
</reference>
<keyword evidence="11" id="KW-0032">Aminotransferase</keyword>
<dbReference type="InterPro" id="IPR036866">
    <property type="entry name" value="RibonucZ/Hydroxyglut_hydro"/>
</dbReference>
<dbReference type="Proteomes" id="UP001271263">
    <property type="component" value="Unassembled WGS sequence"/>
</dbReference>
<keyword evidence="6" id="KW-0408">Iron</keyword>
<keyword evidence="14" id="KW-1185">Reference proteome</keyword>
<dbReference type="SMART" id="SM00450">
    <property type="entry name" value="RHOD"/>
    <property type="match status" value="1"/>
</dbReference>
<sequence>MSKHNELSQIYLDANATTPVLPEAASAAMAAMQTLFGNPSSSHITGLQAKDLMEQTRRRAQSLLGTGQGKLIFTSGATEGIQTAILSALIAAKPLIDHGQSDTHKKPCVLYGATEHKAVPESLKHWLSVLDINAEVIAIPVDEFGILDHDFISQHAARALMICTMAVNNETGVYQDLQLLEHTIRSVNPSVFWMVDCVQALGKIQLDLQATSIDYAPFSGHKLYAPKGIGFVYIRDSAPFTPFIAGGGQEGGLRSGTENLPGMAALNVVFDMLLRSDNSAFCDSKTLHQYRNQLAQTLTTCFPRVVFNNSFTHSVPTTLNFAVQGFTSKEIMDLFDAANIRVSSGSACSSKVTRSFVLDAMGLPAWQSESAIRMSFGPAITQADIDAACERIKSASQALTQSCMLLDANNHKHDANELNNKVALDGLLQLRFGASCTWVYIDKASKQALIIDPLPELQQRLDTLLQCQQLTPVAIIDTHGHADHVSGREVLANRYLPEQDCDLLGWPYMTQTINHAGEQFDAINIGDLQLIKVATPGHTSDSISLILRNNAELKHNGSQAEYAFCGDTILMGSLGRTNFDSSSSAALFHSLKHLKTIINSNTLICASHDYNNEFTTHLDAEVARNPLLNAVMNEQISETDFISRKAQLDSHLVDEVGTEIMCGAYVGSCDKSKIKEYDTSSLNQAISNDASIRIIDIREPHEYALNHSQAKSTNVPLTRLVQFIKEHQDQKQQPWVLVCRSGSRSLVAAQAMHRLGFTQVAHLKGGYALSA</sequence>
<dbReference type="InterPro" id="IPR000192">
    <property type="entry name" value="Aminotrans_V_dom"/>
</dbReference>
<dbReference type="Pfam" id="PF00266">
    <property type="entry name" value="Aminotran_5"/>
    <property type="match status" value="1"/>
</dbReference>
<gene>
    <name evidence="11" type="ORF">OS133_16700</name>
    <name evidence="12" type="ORF">OS134_20800</name>
</gene>
<evidence type="ECO:0000256" key="5">
    <source>
        <dbReference type="ARBA" id="ARBA00022898"/>
    </source>
</evidence>
<evidence type="ECO:0000256" key="7">
    <source>
        <dbReference type="ARBA" id="ARBA00023014"/>
    </source>
</evidence>
<dbReference type="SMART" id="SM00849">
    <property type="entry name" value="Lactamase_B"/>
    <property type="match status" value="1"/>
</dbReference>
<dbReference type="EMBL" id="JAPMLE010000001">
    <property type="protein sequence ID" value="MDR8525266.1"/>
    <property type="molecule type" value="Genomic_DNA"/>
</dbReference>
<evidence type="ECO:0000256" key="3">
    <source>
        <dbReference type="ARBA" id="ARBA00012239"/>
    </source>
</evidence>
<dbReference type="InterPro" id="IPR015422">
    <property type="entry name" value="PyrdxlP-dep_Trfase_small"/>
</dbReference>
<organism evidence="11 13">
    <name type="scientific">Shewanella fidelis</name>
    <dbReference type="NCBI Taxonomy" id="173509"/>
    <lineage>
        <taxon>Bacteria</taxon>
        <taxon>Pseudomonadati</taxon>
        <taxon>Pseudomonadota</taxon>
        <taxon>Gammaproteobacteria</taxon>
        <taxon>Alteromonadales</taxon>
        <taxon>Shewanellaceae</taxon>
        <taxon>Shewanella</taxon>
    </lineage>
</organism>
<dbReference type="RefSeq" id="WP_310655503.1">
    <property type="nucleotide sequence ID" value="NZ_JAPMLA010000020.1"/>
</dbReference>
<keyword evidence="11" id="KW-0808">Transferase</keyword>
<dbReference type="PROSITE" id="PS00595">
    <property type="entry name" value="AA_TRANSFER_CLASS_5"/>
    <property type="match status" value="1"/>
</dbReference>
<evidence type="ECO:0000256" key="1">
    <source>
        <dbReference type="ARBA" id="ARBA00001933"/>
    </source>
</evidence>
<dbReference type="Pfam" id="PF00581">
    <property type="entry name" value="Rhodanese"/>
    <property type="match status" value="1"/>
</dbReference>
<keyword evidence="4" id="KW-0479">Metal-binding</keyword>
<evidence type="ECO:0000313" key="13">
    <source>
        <dbReference type="Proteomes" id="UP001259340"/>
    </source>
</evidence>
<evidence type="ECO:0000256" key="9">
    <source>
        <dbReference type="RuleBase" id="RU004504"/>
    </source>
</evidence>
<comment type="cofactor">
    <cofactor evidence="1 9">
        <name>pyridoxal 5'-phosphate</name>
        <dbReference type="ChEBI" id="CHEBI:597326"/>
    </cofactor>
</comment>
<dbReference type="InterPro" id="IPR015424">
    <property type="entry name" value="PyrdxlP-dep_Trfase"/>
</dbReference>
<dbReference type="Gene3D" id="3.60.15.10">
    <property type="entry name" value="Ribonuclease Z/Hydroxyacylglutathione hydrolase-like"/>
    <property type="match status" value="1"/>
</dbReference>
<dbReference type="SUPFAM" id="SSF53383">
    <property type="entry name" value="PLP-dependent transferases"/>
    <property type="match status" value="1"/>
</dbReference>
<dbReference type="InterPro" id="IPR015421">
    <property type="entry name" value="PyrdxlP-dep_Trfase_major"/>
</dbReference>
<evidence type="ECO:0000256" key="2">
    <source>
        <dbReference type="ARBA" id="ARBA00006490"/>
    </source>
</evidence>
<dbReference type="EC" id="2.8.1.7" evidence="3"/>
<evidence type="ECO:0000313" key="12">
    <source>
        <dbReference type="EMBL" id="MDW4826512.1"/>
    </source>
</evidence>
<dbReference type="Gene3D" id="1.10.260.50">
    <property type="match status" value="1"/>
</dbReference>
<keyword evidence="5" id="KW-0663">Pyridoxal phosphate</keyword>
<proteinExistence type="inferred from homology"/>
<dbReference type="PANTHER" id="PTHR11601:SF34">
    <property type="entry name" value="CYSTEINE DESULFURASE"/>
    <property type="match status" value="1"/>
</dbReference>
<evidence type="ECO:0000313" key="14">
    <source>
        <dbReference type="Proteomes" id="UP001271263"/>
    </source>
</evidence>
<comment type="catalytic activity">
    <reaction evidence="8">
        <text>(sulfur carrier)-H + L-cysteine = (sulfur carrier)-SH + L-alanine</text>
        <dbReference type="Rhea" id="RHEA:43892"/>
        <dbReference type="Rhea" id="RHEA-COMP:14737"/>
        <dbReference type="Rhea" id="RHEA-COMP:14739"/>
        <dbReference type="ChEBI" id="CHEBI:29917"/>
        <dbReference type="ChEBI" id="CHEBI:35235"/>
        <dbReference type="ChEBI" id="CHEBI:57972"/>
        <dbReference type="ChEBI" id="CHEBI:64428"/>
        <dbReference type="EC" id="2.8.1.7"/>
    </reaction>
</comment>
<dbReference type="InterPro" id="IPR001763">
    <property type="entry name" value="Rhodanese-like_dom"/>
</dbReference>
<dbReference type="EMBL" id="JAPMLD010000018">
    <property type="protein sequence ID" value="MDW4826512.1"/>
    <property type="molecule type" value="Genomic_DNA"/>
</dbReference>
<reference evidence="12 14" key="1">
    <citation type="journal article" date="2022" name="bioRxiv">
        <title>Prophages regulate Shewanella fidelis 3313 motility and biofilm formation: implications for gut colonization dynamics in Ciona robusta.</title>
        <authorList>
            <person name="Natarajan O."/>
            <person name="Gibboney S.L."/>
            <person name="Young M.N."/>
            <person name="Lim S.J."/>
            <person name="Pluta N."/>
            <person name="Atkinson C.G."/>
            <person name="Leigh B.A."/>
            <person name="Liberti A."/>
            <person name="Kees E.D."/>
            <person name="Breitbart M."/>
            <person name="Gralnick J.A."/>
            <person name="Dishaw L.J."/>
        </authorList>
    </citation>
    <scope>NUCLEOTIDE SEQUENCE [LARGE SCALE GENOMIC DNA]</scope>
    <source>
        <strain evidence="12 14">JG4066</strain>
    </source>
</reference>
<accession>A0AAW8NSV0</accession>
<dbReference type="Proteomes" id="UP001259340">
    <property type="component" value="Unassembled WGS sequence"/>
</dbReference>
<dbReference type="SUPFAM" id="SSF52821">
    <property type="entry name" value="Rhodanese/Cell cycle control phosphatase"/>
    <property type="match status" value="1"/>
</dbReference>
<comment type="caution">
    <text evidence="11">The sequence shown here is derived from an EMBL/GenBank/DDBJ whole genome shotgun (WGS) entry which is preliminary data.</text>
</comment>
<evidence type="ECO:0000313" key="11">
    <source>
        <dbReference type="EMBL" id="MDR8525266.1"/>
    </source>
</evidence>
<dbReference type="GO" id="GO:0051536">
    <property type="term" value="F:iron-sulfur cluster binding"/>
    <property type="evidence" value="ECO:0007669"/>
    <property type="project" value="UniProtKB-KW"/>
</dbReference>
<dbReference type="PROSITE" id="PS50206">
    <property type="entry name" value="RHODANESE_3"/>
    <property type="match status" value="1"/>
</dbReference>
<dbReference type="Gene3D" id="3.90.1150.10">
    <property type="entry name" value="Aspartate Aminotransferase, domain 1"/>
    <property type="match status" value="1"/>
</dbReference>
<dbReference type="GO" id="GO:0008483">
    <property type="term" value="F:transaminase activity"/>
    <property type="evidence" value="ECO:0007669"/>
    <property type="project" value="UniProtKB-KW"/>
</dbReference>
<evidence type="ECO:0000256" key="8">
    <source>
        <dbReference type="ARBA" id="ARBA00050776"/>
    </source>
</evidence>
<dbReference type="Pfam" id="PF00753">
    <property type="entry name" value="Lactamase_B"/>
    <property type="match status" value="1"/>
</dbReference>
<evidence type="ECO:0000256" key="6">
    <source>
        <dbReference type="ARBA" id="ARBA00023004"/>
    </source>
</evidence>
<feature type="domain" description="Rhodanese" evidence="10">
    <location>
        <begin position="688"/>
        <end position="771"/>
    </location>
</feature>